<accession>A0A1G2U6C9</accession>
<dbReference type="EMBL" id="MHWG01000023">
    <property type="protein sequence ID" value="OHB05035.1"/>
    <property type="molecule type" value="Genomic_DNA"/>
</dbReference>
<organism evidence="2 3">
    <name type="scientific">Candidatus Zambryskibacteria bacterium RIFCSPLOWO2_01_FULL_47_14</name>
    <dbReference type="NCBI Taxonomy" id="1802763"/>
    <lineage>
        <taxon>Bacteria</taxon>
        <taxon>Candidatus Zambryskiibacteriota</taxon>
    </lineage>
</organism>
<sequence length="182" mass="20870">MRRINFLVNNIQQSNLIVNSGCDRVKEEVLSMLKRVLYVLGGLVFIALAVMTFRTGSQRWDEAMAEAKVRCADLTVRKDRTVEQCLTYMRSYYHINSRLPQFGFGAVVSAQEKKSVFVSEPSTVHLPEDEVFVALGQKLNGELTYITEHCASHCRPRRLTIWRMGGANPPGRWEALYYIQEH</sequence>
<evidence type="ECO:0000313" key="2">
    <source>
        <dbReference type="EMBL" id="OHB05035.1"/>
    </source>
</evidence>
<reference evidence="2 3" key="1">
    <citation type="journal article" date="2016" name="Nat. Commun.">
        <title>Thousands of microbial genomes shed light on interconnected biogeochemical processes in an aquifer system.</title>
        <authorList>
            <person name="Anantharaman K."/>
            <person name="Brown C.T."/>
            <person name="Hug L.A."/>
            <person name="Sharon I."/>
            <person name="Castelle C.J."/>
            <person name="Probst A.J."/>
            <person name="Thomas B.C."/>
            <person name="Singh A."/>
            <person name="Wilkins M.J."/>
            <person name="Karaoz U."/>
            <person name="Brodie E.L."/>
            <person name="Williams K.H."/>
            <person name="Hubbard S.S."/>
            <person name="Banfield J.F."/>
        </authorList>
    </citation>
    <scope>NUCLEOTIDE SEQUENCE [LARGE SCALE GENOMIC DNA]</scope>
</reference>
<dbReference type="AlphaFoldDB" id="A0A1G2U6C9"/>
<evidence type="ECO:0000313" key="3">
    <source>
        <dbReference type="Proteomes" id="UP000177068"/>
    </source>
</evidence>
<comment type="caution">
    <text evidence="2">The sequence shown here is derived from an EMBL/GenBank/DDBJ whole genome shotgun (WGS) entry which is preliminary data.</text>
</comment>
<dbReference type="Proteomes" id="UP000177068">
    <property type="component" value="Unassembled WGS sequence"/>
</dbReference>
<feature type="transmembrane region" description="Helical" evidence="1">
    <location>
        <begin position="36"/>
        <end position="53"/>
    </location>
</feature>
<evidence type="ECO:0000256" key="1">
    <source>
        <dbReference type="SAM" id="Phobius"/>
    </source>
</evidence>
<gene>
    <name evidence="2" type="ORF">A3A26_00460</name>
</gene>
<proteinExistence type="predicted"/>
<protein>
    <submittedName>
        <fullName evidence="2">Uncharacterized protein</fullName>
    </submittedName>
</protein>
<keyword evidence="1" id="KW-0472">Membrane</keyword>
<name>A0A1G2U6C9_9BACT</name>
<keyword evidence="1" id="KW-0812">Transmembrane</keyword>
<keyword evidence="1" id="KW-1133">Transmembrane helix</keyword>